<dbReference type="EMBL" id="BAABHC010000042">
    <property type="protein sequence ID" value="GAA4445455.1"/>
    <property type="molecule type" value="Genomic_DNA"/>
</dbReference>
<feature type="signal peptide" evidence="2">
    <location>
        <begin position="1"/>
        <end position="22"/>
    </location>
</feature>
<comment type="caution">
    <text evidence="3">The sequence shown here is derived from an EMBL/GenBank/DDBJ whole genome shotgun (WGS) entry which is preliminary data.</text>
</comment>
<name>A0ABP8M7K8_9BACT</name>
<proteinExistence type="predicted"/>
<evidence type="ECO:0000256" key="1">
    <source>
        <dbReference type="PROSITE-ProRule" id="PRU00339"/>
    </source>
</evidence>
<dbReference type="Gene3D" id="1.25.40.10">
    <property type="entry name" value="Tetratricopeptide repeat domain"/>
    <property type="match status" value="2"/>
</dbReference>
<dbReference type="InterPro" id="IPR019734">
    <property type="entry name" value="TPR_rpt"/>
</dbReference>
<accession>A0ABP8M7K8</accession>
<evidence type="ECO:0000256" key="2">
    <source>
        <dbReference type="SAM" id="SignalP"/>
    </source>
</evidence>
<evidence type="ECO:0000313" key="4">
    <source>
        <dbReference type="Proteomes" id="UP001500552"/>
    </source>
</evidence>
<organism evidence="3 4">
    <name type="scientific">Pontibacter saemangeumensis</name>
    <dbReference type="NCBI Taxonomy" id="1084525"/>
    <lineage>
        <taxon>Bacteria</taxon>
        <taxon>Pseudomonadati</taxon>
        <taxon>Bacteroidota</taxon>
        <taxon>Cytophagia</taxon>
        <taxon>Cytophagales</taxon>
        <taxon>Hymenobacteraceae</taxon>
        <taxon>Pontibacter</taxon>
    </lineage>
</organism>
<dbReference type="PROSITE" id="PS50005">
    <property type="entry name" value="TPR"/>
    <property type="match status" value="1"/>
</dbReference>
<protein>
    <recommendedName>
        <fullName evidence="5">Tetratricopeptide repeat-containing protein</fullName>
    </recommendedName>
</protein>
<keyword evidence="2" id="KW-0732">Signal</keyword>
<evidence type="ECO:0000313" key="3">
    <source>
        <dbReference type="EMBL" id="GAA4445455.1"/>
    </source>
</evidence>
<reference evidence="4" key="1">
    <citation type="journal article" date="2019" name="Int. J. Syst. Evol. Microbiol.">
        <title>The Global Catalogue of Microorganisms (GCM) 10K type strain sequencing project: providing services to taxonomists for standard genome sequencing and annotation.</title>
        <authorList>
            <consortium name="The Broad Institute Genomics Platform"/>
            <consortium name="The Broad Institute Genome Sequencing Center for Infectious Disease"/>
            <person name="Wu L."/>
            <person name="Ma J."/>
        </authorList>
    </citation>
    <scope>NUCLEOTIDE SEQUENCE [LARGE SCALE GENOMIC DNA]</scope>
    <source>
        <strain evidence="4">JCM 17926</strain>
    </source>
</reference>
<feature type="repeat" description="TPR" evidence="1">
    <location>
        <begin position="108"/>
        <end position="141"/>
    </location>
</feature>
<dbReference type="Proteomes" id="UP001500552">
    <property type="component" value="Unassembled WGS sequence"/>
</dbReference>
<gene>
    <name evidence="3" type="ORF">GCM10023188_48630</name>
</gene>
<keyword evidence="4" id="KW-1185">Reference proteome</keyword>
<dbReference type="InterPro" id="IPR011990">
    <property type="entry name" value="TPR-like_helical_dom_sf"/>
</dbReference>
<keyword evidence="1" id="KW-0802">TPR repeat</keyword>
<feature type="chain" id="PRO_5047005489" description="Tetratricopeptide repeat-containing protein" evidence="2">
    <location>
        <begin position="23"/>
        <end position="242"/>
    </location>
</feature>
<dbReference type="SUPFAM" id="SSF48452">
    <property type="entry name" value="TPR-like"/>
    <property type="match status" value="1"/>
</dbReference>
<evidence type="ECO:0008006" key="5">
    <source>
        <dbReference type="Google" id="ProtNLM"/>
    </source>
</evidence>
<dbReference type="PROSITE" id="PS51257">
    <property type="entry name" value="PROKAR_LIPOPROTEIN"/>
    <property type="match status" value="1"/>
</dbReference>
<sequence>MRRYMGMAVGLALGLSACNTQSALTEHQQLPPAPVLTLADVVPVTQPATPEAKANQEKFMQENITRFRSRALASAYYVLQAQRAFREEKLDSATHFFSRAYLMDSTNNDIFRGYGLVYGQQQRYDEALFVLYHALENDRDNPLLLNDIATSHLSRFYITSNPEDLLQSRKLLEKAAQLSPDEADVYYKLAINSYYLQEYGNAWSYLHKSLRRNRAVADKAFISALLEKQQDPQGEFTPELGQ</sequence>